<keyword evidence="3" id="KW-1185">Reference proteome</keyword>
<dbReference type="SMART" id="SM00028">
    <property type="entry name" value="TPR"/>
    <property type="match status" value="4"/>
</dbReference>
<dbReference type="OrthoDB" id="134858at2"/>
<gene>
    <name evidence="2" type="ORF">CJ255_14600</name>
</gene>
<reference evidence="3" key="1">
    <citation type="submission" date="2017-08" db="EMBL/GenBank/DDBJ databases">
        <authorList>
            <person name="Grouzdev D.S."/>
            <person name="Gaisin V.A."/>
            <person name="Rysina M.S."/>
            <person name="Gorlenko V.M."/>
        </authorList>
    </citation>
    <scope>NUCLEOTIDE SEQUENCE [LARGE SCALE GENOMIC DNA]</scope>
    <source>
        <strain evidence="3">Kir15-3F</strain>
    </source>
</reference>
<dbReference type="SUPFAM" id="SSF52540">
    <property type="entry name" value="P-loop containing nucleoside triphosphate hydrolases"/>
    <property type="match status" value="1"/>
</dbReference>
<dbReference type="EMBL" id="NQWI01000074">
    <property type="protein sequence ID" value="PDW02313.1"/>
    <property type="molecule type" value="Genomic_DNA"/>
</dbReference>
<dbReference type="SUPFAM" id="SSF48452">
    <property type="entry name" value="TPR-like"/>
    <property type="match status" value="1"/>
</dbReference>
<evidence type="ECO:0000259" key="1">
    <source>
        <dbReference type="Pfam" id="PF13191"/>
    </source>
</evidence>
<feature type="domain" description="Orc1-like AAA ATPase" evidence="1">
    <location>
        <begin position="36"/>
        <end position="179"/>
    </location>
</feature>
<name>A0A2A6RH97_9CHLR</name>
<dbReference type="InterPro" id="IPR041664">
    <property type="entry name" value="AAA_16"/>
</dbReference>
<accession>A0A2A6RH97</accession>
<protein>
    <recommendedName>
        <fullName evidence="1">Orc1-like AAA ATPase domain-containing protein</fullName>
    </recommendedName>
</protein>
<dbReference type="Proteomes" id="UP000220527">
    <property type="component" value="Unassembled WGS sequence"/>
</dbReference>
<proteinExistence type="predicted"/>
<evidence type="ECO:0000313" key="3">
    <source>
        <dbReference type="Proteomes" id="UP000220527"/>
    </source>
</evidence>
<comment type="caution">
    <text evidence="2">The sequence shown here is derived from an EMBL/GenBank/DDBJ whole genome shotgun (WGS) entry which is preliminary data.</text>
</comment>
<dbReference type="Gene3D" id="1.25.40.10">
    <property type="entry name" value="Tetratricopeptide repeat domain"/>
    <property type="match status" value="2"/>
</dbReference>
<dbReference type="InterPro" id="IPR027417">
    <property type="entry name" value="P-loop_NTPase"/>
</dbReference>
<dbReference type="InterPro" id="IPR011990">
    <property type="entry name" value="TPR-like_helical_dom_sf"/>
</dbReference>
<dbReference type="AlphaFoldDB" id="A0A2A6RH97"/>
<dbReference type="Pfam" id="PF13191">
    <property type="entry name" value="AAA_16"/>
    <property type="match status" value="1"/>
</dbReference>
<dbReference type="InterPro" id="IPR019734">
    <property type="entry name" value="TPR_rpt"/>
</dbReference>
<evidence type="ECO:0000313" key="2">
    <source>
        <dbReference type="EMBL" id="PDW02313.1"/>
    </source>
</evidence>
<sequence>MMPSQPRKVGPPMTQDAQIFPDPADAIGQHEAQMLIEQAIRSFASPSAVYHIIGEGGIGKSHLLRSAFQLITERKAGLRLPVETGIIDLAHTSYQHPLWLMDTLARRVSRTLVGEAERVPLFDRFDQQVQLYIRTQSAKAQSGESLSQVRAAFLEDYQRVAQAQPLMLLIDTFERLDPRLLPLENYNFRRMNRLERWLVDLINDLDQTLTLIAGRVRPHQARLIDQQIGAKLVRRLVLQPFSPAETQAFMERHGTQQYDQAWYERMYAISGGHPVRLIVAIEIGRDVGFDPEHLPPSLQADEPADMQQLGRDFSATCIQTLQERDLAMAQLIEQATFLRKGLYEGLLQYIAQCEGDSERAAAIPSMLKRLKQMAFVKVSGDKIATLHDDVYDMLWEHSNPTSVDRWYGHTIAYLQQEIERINSAIEREGLSIERLTRLRTLQIDRLYYQLARVPTLPGYQDYNELVHSSIIGHDEEFDIQLQEDFARFFDERTTLGRSYQQQLRLHGLTWERILFDEAVRWVFRRIHNYTAEGDQNQRALELADQVAQDFAQILEQDQLAGGMLEVARLEALGLLWSAMTQAEELRQRYATVTATLRMIVEQPIDDEQPITRHIQQQARFFLAYALNNWGYLERVNERLKSATTCYREAIGLYKALGPETAPLRATTLNNLGFALASQGELDLGLHYAQRAAQLHRLGGHAYREAATQQTMALICMDLDDLPAVDLHLRRAKALFSDFPGTRLASIFDRVMGDYLSILAWRIRADVDRSEARFQEAIESYQAALNFFASRQGERERLATIYKGLGCAYRDRGYARSLRGEAGAADLEEGHKHLATALDYCPKGLPLQVDLMEDIAVSYIHERRFAEAYEQLQQAAAAIPPEYAIDAPRRVTKHAESGMDYEQPQFWLQRAQVNFQLAICALEQDNLPEAGDRFLRAFTALNRFSPNIPQHHNNFRRLTRDHTAALRSPARIKELRQATYLRSQRLQAREAFFELNRIFLEAEEIAELLD</sequence>
<organism evidence="2 3">
    <name type="scientific">Candidatus Viridilinea mediisalina</name>
    <dbReference type="NCBI Taxonomy" id="2024553"/>
    <lineage>
        <taxon>Bacteria</taxon>
        <taxon>Bacillati</taxon>
        <taxon>Chloroflexota</taxon>
        <taxon>Chloroflexia</taxon>
        <taxon>Chloroflexales</taxon>
        <taxon>Chloroflexineae</taxon>
        <taxon>Oscillochloridaceae</taxon>
        <taxon>Candidatus Viridilinea</taxon>
    </lineage>
</organism>